<dbReference type="RefSeq" id="WP_205157544.1">
    <property type="nucleotide sequence ID" value="NZ_JAFEUM010000002.1"/>
</dbReference>
<proteinExistence type="predicted"/>
<dbReference type="Pfam" id="PF00111">
    <property type="entry name" value="Fer2"/>
    <property type="match status" value="1"/>
</dbReference>
<accession>A0ABS2HJC9</accession>
<dbReference type="PROSITE" id="PS00197">
    <property type="entry name" value="2FE2S_FER_1"/>
    <property type="match status" value="1"/>
</dbReference>
<reference evidence="2 3" key="1">
    <citation type="submission" date="2021-02" db="EMBL/GenBank/DDBJ databases">
        <authorList>
            <person name="Park J.-S."/>
        </authorList>
    </citation>
    <scope>NUCLEOTIDE SEQUENCE [LARGE SCALE GENOMIC DNA]</scope>
    <source>
        <strain evidence="2 3">188UL20-2</strain>
    </source>
</reference>
<dbReference type="InterPro" id="IPR012675">
    <property type="entry name" value="Beta-grasp_dom_sf"/>
</dbReference>
<keyword evidence="3" id="KW-1185">Reference proteome</keyword>
<name>A0ABS2HJC9_9VIBR</name>
<dbReference type="PROSITE" id="PS51085">
    <property type="entry name" value="2FE2S_FER_2"/>
    <property type="match status" value="1"/>
</dbReference>
<dbReference type="InterPro" id="IPR001041">
    <property type="entry name" value="2Fe-2S_ferredoxin-type"/>
</dbReference>
<gene>
    <name evidence="2" type="ORF">JQC93_05845</name>
</gene>
<dbReference type="InterPro" id="IPR036010">
    <property type="entry name" value="2Fe-2S_ferredoxin-like_sf"/>
</dbReference>
<protein>
    <submittedName>
        <fullName evidence="2">2Fe-2S iron-sulfur cluster binding domain-containing protein</fullName>
    </submittedName>
</protein>
<dbReference type="SUPFAM" id="SSF54292">
    <property type="entry name" value="2Fe-2S ferredoxin-like"/>
    <property type="match status" value="1"/>
</dbReference>
<evidence type="ECO:0000313" key="3">
    <source>
        <dbReference type="Proteomes" id="UP000809621"/>
    </source>
</evidence>
<dbReference type="EMBL" id="JAFEUM010000002">
    <property type="protein sequence ID" value="MBM7035926.1"/>
    <property type="molecule type" value="Genomic_DNA"/>
</dbReference>
<dbReference type="CDD" id="cd00207">
    <property type="entry name" value="fer2"/>
    <property type="match status" value="1"/>
</dbReference>
<sequence length="94" mass="10512">MHLVTLNKLTQIRAEDDQTLLEAMESSDLIPEYNCRDGHCGACRCTLDEGDVEYIGFAMAYLAPKQILPCICKAKSAVKISSVNYQLRIKTETN</sequence>
<evidence type="ECO:0000259" key="1">
    <source>
        <dbReference type="PROSITE" id="PS51085"/>
    </source>
</evidence>
<dbReference type="Proteomes" id="UP000809621">
    <property type="component" value="Unassembled WGS sequence"/>
</dbReference>
<evidence type="ECO:0000313" key="2">
    <source>
        <dbReference type="EMBL" id="MBM7035926.1"/>
    </source>
</evidence>
<comment type="caution">
    <text evidence="2">The sequence shown here is derived from an EMBL/GenBank/DDBJ whole genome shotgun (WGS) entry which is preliminary data.</text>
</comment>
<dbReference type="InterPro" id="IPR006058">
    <property type="entry name" value="2Fe2S_fd_BS"/>
</dbReference>
<organism evidence="2 3">
    <name type="scientific">Vibrio ulleungensis</name>
    <dbReference type="NCBI Taxonomy" id="2807619"/>
    <lineage>
        <taxon>Bacteria</taxon>
        <taxon>Pseudomonadati</taxon>
        <taxon>Pseudomonadota</taxon>
        <taxon>Gammaproteobacteria</taxon>
        <taxon>Vibrionales</taxon>
        <taxon>Vibrionaceae</taxon>
        <taxon>Vibrio</taxon>
    </lineage>
</organism>
<feature type="domain" description="2Fe-2S ferredoxin-type" evidence="1">
    <location>
        <begin position="1"/>
        <end position="86"/>
    </location>
</feature>
<dbReference type="Gene3D" id="3.10.20.30">
    <property type="match status" value="1"/>
</dbReference>